<name>A0A9X1YNB7_9BURK</name>
<dbReference type="SUPFAM" id="SSF55785">
    <property type="entry name" value="PYP-like sensor domain (PAS domain)"/>
    <property type="match status" value="1"/>
</dbReference>
<dbReference type="SMART" id="SM00267">
    <property type="entry name" value="GGDEF"/>
    <property type="match status" value="1"/>
</dbReference>
<feature type="transmembrane region" description="Helical" evidence="1">
    <location>
        <begin position="297"/>
        <end position="320"/>
    </location>
</feature>
<sequence length="677" mass="73566">MIDRLRYLAGSLKVRLALASFVLIAASVALTVVLVLRAMEQRSQRAVLDSEIANAERIGLVLSAKIVSLQRSLRAASEQVPVDRLDKPAAVTAFLDDQKVLRSQFDSVFVADARLHLIAVAEEGDVRMTDIDASDRAYIRRTVRARRSVISQPGVSRTSGTPMFVMTMPLFDRDGRIAAILIGGMKLSTNALLNDLTRPATDDHDPVSTIVTDNEGKIVSHRDPSWMMKNAASDAHFAAVVARWKAEGSPIEPQGSARRLGDDIVAVAGVPDADWVVFRSAPAELLLGGPSAGRLQAIWIGSAVAVAGGLIILLVMLALLRPLRHLERRALRLINEDFSAQEAWPQSGGELGELARVFQHVLRQKTAMRAASDELLVKMRAVMANAPVGIAFTRLGRFELVSDQFARLFGYDSAQVQGMRTHVICPSDESHRSFIRMATETFAAGGTCDEERELVRADSSRFWARLQGAPVCMGDTNAGTIWIFTDITESRRHREQLSWSASHDELTGLVNRREFELRLAEELDGRADAEPSAAMFIDLDRFKAVNDGSGHAAGDLLLKHIAGILLSSARAHDTVARIGGDEFAVLLVGCDVRVAERIASSICTRVANHQLEWESGAESQRLSVGASIGIVSIDATFTTVKAVLKAADEACYEAKRAGRGTVRTYRRAAGPANLLAD</sequence>
<dbReference type="InterPro" id="IPR000700">
    <property type="entry name" value="PAS-assoc_C"/>
</dbReference>
<reference evidence="4" key="1">
    <citation type="submission" date="2021-11" db="EMBL/GenBank/DDBJ databases">
        <title>BS-T2-15 a new species belonging to the Comamonadaceae family isolated from the soil of a French oak forest.</title>
        <authorList>
            <person name="Mieszkin S."/>
            <person name="Alain K."/>
        </authorList>
    </citation>
    <scope>NUCLEOTIDE SEQUENCE</scope>
    <source>
        <strain evidence="4">BS-T2-15</strain>
    </source>
</reference>
<accession>A0A9X1YNB7</accession>
<keyword evidence="1" id="KW-0812">Transmembrane</keyword>
<dbReference type="InterPro" id="IPR029787">
    <property type="entry name" value="Nucleotide_cyclase"/>
</dbReference>
<dbReference type="InterPro" id="IPR052155">
    <property type="entry name" value="Biofilm_reg_signaling"/>
</dbReference>
<dbReference type="FunFam" id="3.30.70.270:FF:000001">
    <property type="entry name" value="Diguanylate cyclase domain protein"/>
    <property type="match status" value="1"/>
</dbReference>
<dbReference type="EC" id="2.7.7.65" evidence="4"/>
<keyword evidence="4" id="KW-0548">Nucleotidyltransferase</keyword>
<dbReference type="GO" id="GO:0052621">
    <property type="term" value="F:diguanylate cyclase activity"/>
    <property type="evidence" value="ECO:0007669"/>
    <property type="project" value="UniProtKB-EC"/>
</dbReference>
<dbReference type="Gene3D" id="6.10.340.10">
    <property type="match status" value="1"/>
</dbReference>
<keyword evidence="4" id="KW-0808">Transferase</keyword>
<evidence type="ECO:0000259" key="3">
    <source>
        <dbReference type="PROSITE" id="PS50887"/>
    </source>
</evidence>
<dbReference type="NCBIfam" id="TIGR00229">
    <property type="entry name" value="sensory_box"/>
    <property type="match status" value="1"/>
</dbReference>
<evidence type="ECO:0000313" key="4">
    <source>
        <dbReference type="EMBL" id="MCK9684696.1"/>
    </source>
</evidence>
<keyword evidence="1" id="KW-1133">Transmembrane helix</keyword>
<feature type="transmembrane region" description="Helical" evidence="1">
    <location>
        <begin position="12"/>
        <end position="36"/>
    </location>
</feature>
<gene>
    <name evidence="4" type="ORF">LPC04_03130</name>
</gene>
<dbReference type="PANTHER" id="PTHR44757:SF2">
    <property type="entry name" value="BIOFILM ARCHITECTURE MAINTENANCE PROTEIN MBAA"/>
    <property type="match status" value="1"/>
</dbReference>
<dbReference type="NCBIfam" id="TIGR00254">
    <property type="entry name" value="GGDEF"/>
    <property type="match status" value="1"/>
</dbReference>
<dbReference type="InterPro" id="IPR035965">
    <property type="entry name" value="PAS-like_dom_sf"/>
</dbReference>
<dbReference type="Pfam" id="PF13426">
    <property type="entry name" value="PAS_9"/>
    <property type="match status" value="1"/>
</dbReference>
<evidence type="ECO:0000259" key="2">
    <source>
        <dbReference type="PROSITE" id="PS50113"/>
    </source>
</evidence>
<dbReference type="PROSITE" id="PS50887">
    <property type="entry name" value="GGDEF"/>
    <property type="match status" value="1"/>
</dbReference>
<dbReference type="EMBL" id="JAJLJH010000001">
    <property type="protein sequence ID" value="MCK9684696.1"/>
    <property type="molecule type" value="Genomic_DNA"/>
</dbReference>
<keyword evidence="1" id="KW-0472">Membrane</keyword>
<dbReference type="Proteomes" id="UP001139353">
    <property type="component" value="Unassembled WGS sequence"/>
</dbReference>
<dbReference type="PROSITE" id="PS50113">
    <property type="entry name" value="PAC"/>
    <property type="match status" value="1"/>
</dbReference>
<dbReference type="CDD" id="cd00130">
    <property type="entry name" value="PAS"/>
    <property type="match status" value="1"/>
</dbReference>
<dbReference type="Pfam" id="PF00990">
    <property type="entry name" value="GGDEF"/>
    <property type="match status" value="1"/>
</dbReference>
<dbReference type="CDD" id="cd18773">
    <property type="entry name" value="PDC1_HK_sensor"/>
    <property type="match status" value="1"/>
</dbReference>
<dbReference type="PANTHER" id="PTHR44757">
    <property type="entry name" value="DIGUANYLATE CYCLASE DGCP"/>
    <property type="match status" value="1"/>
</dbReference>
<evidence type="ECO:0000256" key="1">
    <source>
        <dbReference type="SAM" id="Phobius"/>
    </source>
</evidence>
<dbReference type="Gene3D" id="3.30.450.20">
    <property type="entry name" value="PAS domain"/>
    <property type="match status" value="2"/>
</dbReference>
<proteinExistence type="predicted"/>
<protein>
    <submittedName>
        <fullName evidence="4">Diguanylate cyclase</fullName>
        <ecNumber evidence="4">2.7.7.65</ecNumber>
    </submittedName>
</protein>
<keyword evidence="5" id="KW-1185">Reference proteome</keyword>
<dbReference type="AlphaFoldDB" id="A0A9X1YNB7"/>
<organism evidence="4 5">
    <name type="scientific">Scleromatobacter humisilvae</name>
    <dbReference type="NCBI Taxonomy" id="2897159"/>
    <lineage>
        <taxon>Bacteria</taxon>
        <taxon>Pseudomonadati</taxon>
        <taxon>Pseudomonadota</taxon>
        <taxon>Betaproteobacteria</taxon>
        <taxon>Burkholderiales</taxon>
        <taxon>Sphaerotilaceae</taxon>
        <taxon>Scleromatobacter</taxon>
    </lineage>
</organism>
<feature type="domain" description="GGDEF" evidence="3">
    <location>
        <begin position="530"/>
        <end position="667"/>
    </location>
</feature>
<evidence type="ECO:0000313" key="5">
    <source>
        <dbReference type="Proteomes" id="UP001139353"/>
    </source>
</evidence>
<dbReference type="Gene3D" id="3.30.70.270">
    <property type="match status" value="1"/>
</dbReference>
<dbReference type="InterPro" id="IPR043128">
    <property type="entry name" value="Rev_trsase/Diguanyl_cyclase"/>
</dbReference>
<dbReference type="CDD" id="cd01949">
    <property type="entry name" value="GGDEF"/>
    <property type="match status" value="1"/>
</dbReference>
<dbReference type="InterPro" id="IPR000160">
    <property type="entry name" value="GGDEF_dom"/>
</dbReference>
<dbReference type="SUPFAM" id="SSF55073">
    <property type="entry name" value="Nucleotide cyclase"/>
    <property type="match status" value="1"/>
</dbReference>
<dbReference type="InterPro" id="IPR000014">
    <property type="entry name" value="PAS"/>
</dbReference>
<feature type="domain" description="PAC" evidence="2">
    <location>
        <begin position="448"/>
        <end position="499"/>
    </location>
</feature>
<comment type="caution">
    <text evidence="4">The sequence shown here is derived from an EMBL/GenBank/DDBJ whole genome shotgun (WGS) entry which is preliminary data.</text>
</comment>
<dbReference type="RefSeq" id="WP_275680721.1">
    <property type="nucleotide sequence ID" value="NZ_JAJLJH010000001.1"/>
</dbReference>